<reference evidence="1 2" key="1">
    <citation type="journal article" date="2012" name="J. Bacteriol.">
        <title>Draft Genome Sequence of Plant Growth-Promoting Rhizobium Mesorhizobium amorphae, Isolated from Zinc-Lead Mine Tailings.</title>
        <authorList>
            <person name="Hao X."/>
            <person name="Lin Y."/>
            <person name="Johnstone L."/>
            <person name="Baltrus D.A."/>
            <person name="Miller S.J."/>
            <person name="Wei G."/>
            <person name="Rensing C."/>
        </authorList>
    </citation>
    <scope>NUCLEOTIDE SEQUENCE [LARGE SCALE GENOMIC DNA]</scope>
    <source>
        <strain evidence="1 2">CCNWGS0123</strain>
    </source>
</reference>
<dbReference type="Proteomes" id="UP000002949">
    <property type="component" value="Unassembled WGS sequence"/>
</dbReference>
<dbReference type="AlphaFoldDB" id="G6YJA0"/>
<name>G6YJA0_9HYPH</name>
<protein>
    <submittedName>
        <fullName evidence="1">Uncharacterized protein</fullName>
    </submittedName>
</protein>
<evidence type="ECO:0000313" key="1">
    <source>
        <dbReference type="EMBL" id="EHH05094.1"/>
    </source>
</evidence>
<sequence length="46" mass="5597">MYLASIVGNWPRKRFCDLPERLAGRLRLALRDFMNRKKADMQDAWW</sequence>
<dbReference type="EMBL" id="AGSN01000217">
    <property type="protein sequence ID" value="EHH05094.1"/>
    <property type="molecule type" value="Genomic_DNA"/>
</dbReference>
<organism evidence="1 2">
    <name type="scientific">Mesorhizobium amorphae CCNWGS0123</name>
    <dbReference type="NCBI Taxonomy" id="1082933"/>
    <lineage>
        <taxon>Bacteria</taxon>
        <taxon>Pseudomonadati</taxon>
        <taxon>Pseudomonadota</taxon>
        <taxon>Alphaproteobacteria</taxon>
        <taxon>Hyphomicrobiales</taxon>
        <taxon>Phyllobacteriaceae</taxon>
        <taxon>Mesorhizobium</taxon>
    </lineage>
</organism>
<gene>
    <name evidence="1" type="ORF">MEA186_30387</name>
</gene>
<accession>G6YJA0</accession>
<proteinExistence type="predicted"/>
<keyword evidence="2" id="KW-1185">Reference proteome</keyword>
<evidence type="ECO:0000313" key="2">
    <source>
        <dbReference type="Proteomes" id="UP000002949"/>
    </source>
</evidence>
<dbReference type="PATRIC" id="fig|1082933.3.peg.5900"/>